<dbReference type="RefSeq" id="WP_111357407.1">
    <property type="nucleotide sequence ID" value="NZ_NHSK01000260.1"/>
</dbReference>
<dbReference type="SUPFAM" id="SSF53448">
    <property type="entry name" value="Nucleotide-diphospho-sugar transferases"/>
    <property type="match status" value="1"/>
</dbReference>
<dbReference type="AlphaFoldDB" id="A0A327KMS9"/>
<comment type="caution">
    <text evidence="2">The sequence shown here is derived from an EMBL/GenBank/DDBJ whole genome shotgun (WGS) entry which is preliminary data.</text>
</comment>
<dbReference type="PANTHER" id="PTHR22916:SF3">
    <property type="entry name" value="UDP-GLCNAC:BETAGAL BETA-1,3-N-ACETYLGLUCOSAMINYLTRANSFERASE-LIKE PROTEIN 1"/>
    <property type="match status" value="1"/>
</dbReference>
<dbReference type="Proteomes" id="UP000248863">
    <property type="component" value="Unassembled WGS sequence"/>
</dbReference>
<feature type="domain" description="Glycosyltransferase 2-like" evidence="1">
    <location>
        <begin position="22"/>
        <end position="147"/>
    </location>
</feature>
<dbReference type="OrthoDB" id="8097803at2"/>
<evidence type="ECO:0000313" key="2">
    <source>
        <dbReference type="EMBL" id="RAI38655.1"/>
    </source>
</evidence>
<protein>
    <submittedName>
        <fullName evidence="2">Glycosyltransferase</fullName>
    </submittedName>
</protein>
<dbReference type="InterPro" id="IPR029044">
    <property type="entry name" value="Nucleotide-diphossugar_trans"/>
</dbReference>
<sequence length="255" mass="28887">MLVEVEPQSPASNQENRPPTLSIVTVTYNSEATLEDTLRSVRRQSWRDFEHVVVDGGSTDGTLDILKAAGDSVCWVSERDAGIYDAMNKGIRRSRGRWIHILNSDDYYASDDVLSRVMPSLVEDAVNYGDLIRADDDGSRVAQRYPFRKWPLYVSAYLPHPSLIVSARQYRAVGEYDTSFRVAADHDMILRLVENYPANHIPVEMTVMRQSGISATNLDLSMREFGRVLHKHGMPAPAVALITAFRRVWWKMRSA</sequence>
<dbReference type="Gene3D" id="3.90.550.10">
    <property type="entry name" value="Spore Coat Polysaccharide Biosynthesis Protein SpsA, Chain A"/>
    <property type="match status" value="1"/>
</dbReference>
<keyword evidence="3" id="KW-1185">Reference proteome</keyword>
<proteinExistence type="predicted"/>
<dbReference type="EMBL" id="NPEU01000114">
    <property type="protein sequence ID" value="RAI38655.1"/>
    <property type="molecule type" value="Genomic_DNA"/>
</dbReference>
<reference evidence="2 3" key="1">
    <citation type="submission" date="2017-07" db="EMBL/GenBank/DDBJ databases">
        <title>Draft Genome Sequences of Select Purple Nonsulfur Bacteria.</title>
        <authorList>
            <person name="Lasarre B."/>
            <person name="Mckinlay J.B."/>
        </authorList>
    </citation>
    <scope>NUCLEOTIDE SEQUENCE [LARGE SCALE GENOMIC DNA]</scope>
    <source>
        <strain evidence="2 3">DSM 11907</strain>
    </source>
</reference>
<evidence type="ECO:0000259" key="1">
    <source>
        <dbReference type="Pfam" id="PF00535"/>
    </source>
</evidence>
<dbReference type="PANTHER" id="PTHR22916">
    <property type="entry name" value="GLYCOSYLTRANSFERASE"/>
    <property type="match status" value="1"/>
</dbReference>
<keyword evidence="2" id="KW-0808">Transferase</keyword>
<dbReference type="GO" id="GO:0016758">
    <property type="term" value="F:hexosyltransferase activity"/>
    <property type="evidence" value="ECO:0007669"/>
    <property type="project" value="UniProtKB-ARBA"/>
</dbReference>
<dbReference type="InterPro" id="IPR001173">
    <property type="entry name" value="Glyco_trans_2-like"/>
</dbReference>
<dbReference type="CDD" id="cd06433">
    <property type="entry name" value="GT_2_WfgS_like"/>
    <property type="match status" value="1"/>
</dbReference>
<organism evidence="2 3">
    <name type="scientific">Rhodoplanes elegans</name>
    <dbReference type="NCBI Taxonomy" id="29408"/>
    <lineage>
        <taxon>Bacteria</taxon>
        <taxon>Pseudomonadati</taxon>
        <taxon>Pseudomonadota</taxon>
        <taxon>Alphaproteobacteria</taxon>
        <taxon>Hyphomicrobiales</taxon>
        <taxon>Nitrobacteraceae</taxon>
        <taxon>Rhodoplanes</taxon>
    </lineage>
</organism>
<dbReference type="Pfam" id="PF00535">
    <property type="entry name" value="Glycos_transf_2"/>
    <property type="match status" value="1"/>
</dbReference>
<accession>A0A327KMS9</accession>
<name>A0A327KMS9_9BRAD</name>
<evidence type="ECO:0000313" key="3">
    <source>
        <dbReference type="Proteomes" id="UP000248863"/>
    </source>
</evidence>
<gene>
    <name evidence="2" type="ORF">CH338_11990</name>
</gene>